<reference evidence="6 7" key="1">
    <citation type="submission" date="2019-11" db="EMBL/GenBank/DDBJ databases">
        <title>Gracilibacillus salitolerans sp. nov., a moderate halophile isolated from a saline soil in northwest China.</title>
        <authorList>
            <person name="Gan L."/>
        </authorList>
    </citation>
    <scope>NUCLEOTIDE SEQUENCE [LARGE SCALE GENOMIC DNA]</scope>
    <source>
        <strain evidence="6 7">SCU50</strain>
    </source>
</reference>
<dbReference type="RefSeq" id="WP_153792028.1">
    <property type="nucleotide sequence ID" value="NZ_CP045915.1"/>
</dbReference>
<feature type="transmembrane region" description="Helical" evidence="5">
    <location>
        <begin position="91"/>
        <end position="113"/>
    </location>
</feature>
<feature type="transmembrane region" description="Helical" evidence="5">
    <location>
        <begin position="230"/>
        <end position="249"/>
    </location>
</feature>
<evidence type="ECO:0000313" key="7">
    <source>
        <dbReference type="Proteomes" id="UP000339690"/>
    </source>
</evidence>
<proteinExistence type="predicted"/>
<keyword evidence="4 5" id="KW-0472">Membrane</keyword>
<evidence type="ECO:0000256" key="2">
    <source>
        <dbReference type="ARBA" id="ARBA00022692"/>
    </source>
</evidence>
<feature type="transmembrane region" description="Helical" evidence="5">
    <location>
        <begin position="256"/>
        <end position="275"/>
    </location>
</feature>
<comment type="subcellular location">
    <subcellularLocation>
        <location evidence="1">Membrane</location>
        <topology evidence="1">Multi-pass membrane protein</topology>
    </subcellularLocation>
</comment>
<dbReference type="KEGG" id="grc:GI584_17600"/>
<gene>
    <name evidence="6" type="ORF">GI584_17600</name>
</gene>
<evidence type="ECO:0000256" key="3">
    <source>
        <dbReference type="ARBA" id="ARBA00022989"/>
    </source>
</evidence>
<protein>
    <submittedName>
        <fullName evidence="6">DoxX family membrane protein</fullName>
    </submittedName>
</protein>
<dbReference type="Pfam" id="PF07681">
    <property type="entry name" value="DoxX"/>
    <property type="match status" value="1"/>
</dbReference>
<keyword evidence="3 5" id="KW-1133">Transmembrane helix</keyword>
<feature type="transmembrane region" description="Helical" evidence="5">
    <location>
        <begin position="167"/>
        <end position="184"/>
    </location>
</feature>
<dbReference type="EMBL" id="CP045915">
    <property type="protein sequence ID" value="QGH35752.1"/>
    <property type="molecule type" value="Genomic_DNA"/>
</dbReference>
<evidence type="ECO:0000313" key="6">
    <source>
        <dbReference type="EMBL" id="QGH35752.1"/>
    </source>
</evidence>
<name>A0A5Q2TNT1_9BACI</name>
<feature type="transmembrane region" description="Helical" evidence="5">
    <location>
        <begin position="143"/>
        <end position="161"/>
    </location>
</feature>
<evidence type="ECO:0000256" key="1">
    <source>
        <dbReference type="ARBA" id="ARBA00004141"/>
    </source>
</evidence>
<keyword evidence="7" id="KW-1185">Reference proteome</keyword>
<dbReference type="AlphaFoldDB" id="A0A5Q2TNT1"/>
<organism evidence="6 7">
    <name type="scientific">Gracilibacillus salitolerans</name>
    <dbReference type="NCBI Taxonomy" id="2663022"/>
    <lineage>
        <taxon>Bacteria</taxon>
        <taxon>Bacillati</taxon>
        <taxon>Bacillota</taxon>
        <taxon>Bacilli</taxon>
        <taxon>Bacillales</taxon>
        <taxon>Bacillaceae</taxon>
        <taxon>Gracilibacillus</taxon>
    </lineage>
</organism>
<feature type="transmembrane region" description="Helical" evidence="5">
    <location>
        <begin position="281"/>
        <end position="300"/>
    </location>
</feature>
<evidence type="ECO:0000256" key="5">
    <source>
        <dbReference type="SAM" id="Phobius"/>
    </source>
</evidence>
<evidence type="ECO:0000256" key="4">
    <source>
        <dbReference type="ARBA" id="ARBA00023136"/>
    </source>
</evidence>
<feature type="transmembrane region" description="Helical" evidence="5">
    <location>
        <begin position="312"/>
        <end position="333"/>
    </location>
</feature>
<sequence length="334" mass="38342">MSLRKKGLLSFVIALLLATPITTFAHVKWFAKVEPEKVPIEQILSPFFITFAIVIAIILAILSQVMDYFLKIPYATKVNNFLNGIRKYSRHILKYGTAFALIIQLVSGTMFAPEFEITDFWQTIIMSLIIIALLIPHHLSTKVAAFFMLALFITVWQDYGWFYMLDYGFYLAIIFVLFIGKTNLEDWGFPFLYLGTGLSLCWVAVEKWVYPSMTLDIVINHQVPTFGFDPEIFIVMAAFVEFVVGYLLVVGILNRILGLVVTLIFISTTLLFGMTEIIGHAMIHIVLIIFIIEGVSFYQPPIKIHKTKIDQFVFVFLNFIFVLATFILIYYRFA</sequence>
<feature type="transmembrane region" description="Helical" evidence="5">
    <location>
        <begin position="191"/>
        <end position="210"/>
    </location>
</feature>
<feature type="transmembrane region" description="Helical" evidence="5">
    <location>
        <begin position="119"/>
        <end position="136"/>
    </location>
</feature>
<dbReference type="Proteomes" id="UP000339690">
    <property type="component" value="Chromosome"/>
</dbReference>
<feature type="transmembrane region" description="Helical" evidence="5">
    <location>
        <begin position="47"/>
        <end position="70"/>
    </location>
</feature>
<dbReference type="InterPro" id="IPR032808">
    <property type="entry name" value="DoxX"/>
</dbReference>
<keyword evidence="2 5" id="KW-0812">Transmembrane</keyword>
<accession>A0A5Q2TNT1</accession>